<feature type="compositionally biased region" description="Basic and acidic residues" evidence="1">
    <location>
        <begin position="1"/>
        <end position="40"/>
    </location>
</feature>
<evidence type="ECO:0000313" key="2">
    <source>
        <dbReference type="EMBL" id="KAK9154630.1"/>
    </source>
</evidence>
<accession>A0AAP0PTV5</accession>
<comment type="caution">
    <text evidence="2">The sequence shown here is derived from an EMBL/GenBank/DDBJ whole genome shotgun (WGS) entry which is preliminary data.</text>
</comment>
<dbReference type="AlphaFoldDB" id="A0AAP0PTV5"/>
<keyword evidence="3" id="KW-1185">Reference proteome</keyword>
<sequence length="116" mass="13645">MDHELVRPVHRVDHRLGTSTRRGELELRVKGKKRESLEEKKRRKNSQQGVKRLICGFLQQESKRPTQRSGMSSRVLASCYLLHDEIDCTMRPHPTLFNEKNTPMILDDIVQVFYND</sequence>
<evidence type="ECO:0000256" key="1">
    <source>
        <dbReference type="SAM" id="MobiDB-lite"/>
    </source>
</evidence>
<evidence type="ECO:0000313" key="3">
    <source>
        <dbReference type="Proteomes" id="UP001417504"/>
    </source>
</evidence>
<organism evidence="2 3">
    <name type="scientific">Stephania japonica</name>
    <dbReference type="NCBI Taxonomy" id="461633"/>
    <lineage>
        <taxon>Eukaryota</taxon>
        <taxon>Viridiplantae</taxon>
        <taxon>Streptophyta</taxon>
        <taxon>Embryophyta</taxon>
        <taxon>Tracheophyta</taxon>
        <taxon>Spermatophyta</taxon>
        <taxon>Magnoliopsida</taxon>
        <taxon>Ranunculales</taxon>
        <taxon>Menispermaceae</taxon>
        <taxon>Menispermoideae</taxon>
        <taxon>Cissampelideae</taxon>
        <taxon>Stephania</taxon>
    </lineage>
</organism>
<gene>
    <name evidence="2" type="ORF">Sjap_002110</name>
</gene>
<protein>
    <submittedName>
        <fullName evidence="2">Uncharacterized protein</fullName>
    </submittedName>
</protein>
<reference evidence="2 3" key="1">
    <citation type="submission" date="2024-01" db="EMBL/GenBank/DDBJ databases">
        <title>Genome assemblies of Stephania.</title>
        <authorList>
            <person name="Yang L."/>
        </authorList>
    </citation>
    <scope>NUCLEOTIDE SEQUENCE [LARGE SCALE GENOMIC DNA]</scope>
    <source>
        <strain evidence="2">QJT</strain>
        <tissue evidence="2">Leaf</tissue>
    </source>
</reference>
<name>A0AAP0PTV5_9MAGN</name>
<dbReference type="Proteomes" id="UP001417504">
    <property type="component" value="Unassembled WGS sequence"/>
</dbReference>
<feature type="region of interest" description="Disordered" evidence="1">
    <location>
        <begin position="1"/>
        <end position="49"/>
    </location>
</feature>
<proteinExistence type="predicted"/>
<dbReference type="EMBL" id="JBBNAE010000001">
    <property type="protein sequence ID" value="KAK9154630.1"/>
    <property type="molecule type" value="Genomic_DNA"/>
</dbReference>